<gene>
    <name evidence="1" type="ORF">BvCmsKKP061_02500</name>
</gene>
<protein>
    <recommendedName>
        <fullName evidence="3">Fimbrial protein</fullName>
    </recommendedName>
</protein>
<reference evidence="1 2" key="1">
    <citation type="submission" date="2018-04" db="EMBL/GenBank/DDBJ databases">
        <title>Large scale genomics of bovine and human commensal E. coli to reveal the emerging process of EHEC.</title>
        <authorList>
            <person name="Arimizu Y."/>
            <person name="Ogura Y."/>
        </authorList>
    </citation>
    <scope>NUCLEOTIDE SEQUENCE [LARGE SCALE GENOMIC DNA]</scope>
    <source>
        <strain evidence="1 2">KK-P061</strain>
    </source>
</reference>
<proteinExistence type="predicted"/>
<evidence type="ECO:0000313" key="1">
    <source>
        <dbReference type="EMBL" id="GDH43931.1"/>
    </source>
</evidence>
<accession>A0A4C9GAQ6</accession>
<dbReference type="AlphaFoldDB" id="A0A4C9GAQ6"/>
<evidence type="ECO:0008006" key="3">
    <source>
        <dbReference type="Google" id="ProtNLM"/>
    </source>
</evidence>
<dbReference type="Proteomes" id="UP000303027">
    <property type="component" value="Unassembled WGS sequence"/>
</dbReference>
<comment type="caution">
    <text evidence="1">The sequence shown here is derived from an EMBL/GenBank/DDBJ whole genome shotgun (WGS) entry which is preliminary data.</text>
</comment>
<sequence length="305" mass="33160">MHCYDLGLNMTNKFLSVVMMFPLYTSAAIDISNNVTVSDGNSLPVALDVCNPITAQIPGGWLGFKLSTRSPDKCVTSSSGVSSISWNETGEPPRISFTNGMQLLVNESYLPQSADCTWSGGAGPNGAVITASGFYKSSATKYESNNPSTLPYDSWNIQKQGVITLSLPSPYASVDPTGTLTLTCTQAVENRNNAVVHHPTETMTFEFRPKNTPLLQLDETVQNLTADSTGKFHNTFRVKTDSWAGMLSFQSSYELRLSNKLGTAWTINIPGTGASRELIYDLNYEGTTKTPGNLVVTMNIMRTYT</sequence>
<dbReference type="EMBL" id="BFXY01000075">
    <property type="protein sequence ID" value="GDH43931.1"/>
    <property type="molecule type" value="Genomic_DNA"/>
</dbReference>
<evidence type="ECO:0000313" key="2">
    <source>
        <dbReference type="Proteomes" id="UP000303027"/>
    </source>
</evidence>
<organism evidence="1 2">
    <name type="scientific">Escherichia coli</name>
    <dbReference type="NCBI Taxonomy" id="562"/>
    <lineage>
        <taxon>Bacteria</taxon>
        <taxon>Pseudomonadati</taxon>
        <taxon>Pseudomonadota</taxon>
        <taxon>Gammaproteobacteria</taxon>
        <taxon>Enterobacterales</taxon>
        <taxon>Enterobacteriaceae</taxon>
        <taxon>Escherichia</taxon>
    </lineage>
</organism>
<name>A0A4C9GAQ6_ECOLX</name>